<dbReference type="InterPro" id="IPR002848">
    <property type="entry name" value="Translin_fam"/>
</dbReference>
<dbReference type="InterPro" id="IPR036081">
    <property type="entry name" value="Translin_sf"/>
</dbReference>
<dbReference type="InterPro" id="IPR016069">
    <property type="entry name" value="Translin_C"/>
</dbReference>
<dbReference type="FunFam" id="1.20.58.200:FF:000001">
    <property type="entry name" value="Translin-associated factor X"/>
    <property type="match status" value="1"/>
</dbReference>
<dbReference type="InParanoid" id="A0A139WEZ3"/>
<dbReference type="GO" id="GO:0043565">
    <property type="term" value="F:sequence-specific DNA binding"/>
    <property type="evidence" value="ECO:0007669"/>
    <property type="project" value="InterPro"/>
</dbReference>
<reference evidence="7 8" key="1">
    <citation type="journal article" date="2008" name="Nature">
        <title>The genome of the model beetle and pest Tribolium castaneum.</title>
        <authorList>
            <consortium name="Tribolium Genome Sequencing Consortium"/>
            <person name="Richards S."/>
            <person name="Gibbs R.A."/>
            <person name="Weinstock G.M."/>
            <person name="Brown S.J."/>
            <person name="Denell R."/>
            <person name="Beeman R.W."/>
            <person name="Gibbs R."/>
            <person name="Beeman R.W."/>
            <person name="Brown S.J."/>
            <person name="Bucher G."/>
            <person name="Friedrich M."/>
            <person name="Grimmelikhuijzen C.J."/>
            <person name="Klingler M."/>
            <person name="Lorenzen M."/>
            <person name="Richards S."/>
            <person name="Roth S."/>
            <person name="Schroder R."/>
            <person name="Tautz D."/>
            <person name="Zdobnov E.M."/>
            <person name="Muzny D."/>
            <person name="Gibbs R.A."/>
            <person name="Weinstock G.M."/>
            <person name="Attaway T."/>
            <person name="Bell S."/>
            <person name="Buhay C.J."/>
            <person name="Chandrabose M.N."/>
            <person name="Chavez D."/>
            <person name="Clerk-Blankenburg K.P."/>
            <person name="Cree A."/>
            <person name="Dao M."/>
            <person name="Davis C."/>
            <person name="Chacko J."/>
            <person name="Dinh H."/>
            <person name="Dugan-Rocha S."/>
            <person name="Fowler G."/>
            <person name="Garner T.T."/>
            <person name="Garnes J."/>
            <person name="Gnirke A."/>
            <person name="Hawes A."/>
            <person name="Hernandez J."/>
            <person name="Hines S."/>
            <person name="Holder M."/>
            <person name="Hume J."/>
            <person name="Jhangiani S.N."/>
            <person name="Joshi V."/>
            <person name="Khan Z.M."/>
            <person name="Jackson L."/>
            <person name="Kovar C."/>
            <person name="Kowis A."/>
            <person name="Lee S."/>
            <person name="Lewis L.R."/>
            <person name="Margolis J."/>
            <person name="Morgan M."/>
            <person name="Nazareth L.V."/>
            <person name="Nguyen N."/>
            <person name="Okwuonu G."/>
            <person name="Parker D."/>
            <person name="Richards S."/>
            <person name="Ruiz S.J."/>
            <person name="Santibanez J."/>
            <person name="Savard J."/>
            <person name="Scherer S.E."/>
            <person name="Schneider B."/>
            <person name="Sodergren E."/>
            <person name="Tautz D."/>
            <person name="Vattahil S."/>
            <person name="Villasana D."/>
            <person name="White C.S."/>
            <person name="Wright R."/>
            <person name="Park Y."/>
            <person name="Beeman R.W."/>
            <person name="Lord J."/>
            <person name="Oppert B."/>
            <person name="Lorenzen M."/>
            <person name="Brown S."/>
            <person name="Wang L."/>
            <person name="Savard J."/>
            <person name="Tautz D."/>
            <person name="Richards S."/>
            <person name="Weinstock G."/>
            <person name="Gibbs R.A."/>
            <person name="Liu Y."/>
            <person name="Worley K."/>
            <person name="Weinstock G."/>
            <person name="Elsik C.G."/>
            <person name="Reese J.T."/>
            <person name="Elhaik E."/>
            <person name="Landan G."/>
            <person name="Graur D."/>
            <person name="Arensburger P."/>
            <person name="Atkinson P."/>
            <person name="Beeman R.W."/>
            <person name="Beidler J."/>
            <person name="Brown S.J."/>
            <person name="Demuth J.P."/>
            <person name="Drury D.W."/>
            <person name="Du Y.Z."/>
            <person name="Fujiwara H."/>
            <person name="Lorenzen M."/>
            <person name="Maselli V."/>
            <person name="Osanai M."/>
            <person name="Park Y."/>
            <person name="Robertson H.M."/>
            <person name="Tu Z."/>
            <person name="Wang J.J."/>
            <person name="Wang S."/>
            <person name="Richards S."/>
            <person name="Song H."/>
            <person name="Zhang L."/>
            <person name="Sodergren E."/>
            <person name="Werner D."/>
            <person name="Stanke M."/>
            <person name="Morgenstern B."/>
            <person name="Solovyev V."/>
            <person name="Kosarev P."/>
            <person name="Brown G."/>
            <person name="Chen H.C."/>
            <person name="Ermolaeva O."/>
            <person name="Hlavina W."/>
            <person name="Kapustin Y."/>
            <person name="Kiryutin B."/>
            <person name="Kitts P."/>
            <person name="Maglott D."/>
            <person name="Pruitt K."/>
            <person name="Sapojnikov V."/>
            <person name="Souvorov A."/>
            <person name="Mackey A.J."/>
            <person name="Waterhouse R.M."/>
            <person name="Wyder S."/>
            <person name="Zdobnov E.M."/>
            <person name="Zdobnov E.M."/>
            <person name="Wyder S."/>
            <person name="Kriventseva E.V."/>
            <person name="Kadowaki T."/>
            <person name="Bork P."/>
            <person name="Aranda M."/>
            <person name="Bao R."/>
            <person name="Beermann A."/>
            <person name="Berns N."/>
            <person name="Bolognesi R."/>
            <person name="Bonneton F."/>
            <person name="Bopp D."/>
            <person name="Brown S.J."/>
            <person name="Bucher G."/>
            <person name="Butts T."/>
            <person name="Chaumot A."/>
            <person name="Denell R.E."/>
            <person name="Ferrier D.E."/>
            <person name="Friedrich M."/>
            <person name="Gordon C.M."/>
            <person name="Jindra M."/>
            <person name="Klingler M."/>
            <person name="Lan Q."/>
            <person name="Lattorff H.M."/>
            <person name="Laudet V."/>
            <person name="von Levetsow C."/>
            <person name="Liu Z."/>
            <person name="Lutz R."/>
            <person name="Lynch J.A."/>
            <person name="da Fonseca R.N."/>
            <person name="Posnien N."/>
            <person name="Reuter R."/>
            <person name="Roth S."/>
            <person name="Savard J."/>
            <person name="Schinko J.B."/>
            <person name="Schmitt C."/>
            <person name="Schoppmeier M."/>
            <person name="Schroder R."/>
            <person name="Shippy T.D."/>
            <person name="Simonnet F."/>
            <person name="Marques-Souza H."/>
            <person name="Tautz D."/>
            <person name="Tomoyasu Y."/>
            <person name="Trauner J."/>
            <person name="Van der Zee M."/>
            <person name="Vervoort M."/>
            <person name="Wittkopp N."/>
            <person name="Wimmer E.A."/>
            <person name="Yang X."/>
            <person name="Jones A.K."/>
            <person name="Sattelle D.B."/>
            <person name="Ebert P.R."/>
            <person name="Nelson D."/>
            <person name="Scott J.G."/>
            <person name="Beeman R.W."/>
            <person name="Muthukrishnan S."/>
            <person name="Kramer K.J."/>
            <person name="Arakane Y."/>
            <person name="Beeman R.W."/>
            <person name="Zhu Q."/>
            <person name="Hogenkamp D."/>
            <person name="Dixit R."/>
            <person name="Oppert B."/>
            <person name="Jiang H."/>
            <person name="Zou Z."/>
            <person name="Marshall J."/>
            <person name="Elpidina E."/>
            <person name="Vinokurov K."/>
            <person name="Oppert C."/>
            <person name="Zou Z."/>
            <person name="Evans J."/>
            <person name="Lu Z."/>
            <person name="Zhao P."/>
            <person name="Sumathipala N."/>
            <person name="Altincicek B."/>
            <person name="Vilcinskas A."/>
            <person name="Williams M."/>
            <person name="Hultmark D."/>
            <person name="Hetru C."/>
            <person name="Jiang H."/>
            <person name="Grimmelikhuijzen C.J."/>
            <person name="Hauser F."/>
            <person name="Cazzamali G."/>
            <person name="Williamson M."/>
            <person name="Park Y."/>
            <person name="Li B."/>
            <person name="Tanaka Y."/>
            <person name="Predel R."/>
            <person name="Neupert S."/>
            <person name="Schachtner J."/>
            <person name="Verleyen P."/>
            <person name="Raible F."/>
            <person name="Bork P."/>
            <person name="Friedrich M."/>
            <person name="Walden K.K."/>
            <person name="Robertson H.M."/>
            <person name="Angeli S."/>
            <person name="Foret S."/>
            <person name="Bucher G."/>
            <person name="Schuetz S."/>
            <person name="Maleszka R."/>
            <person name="Wimmer E.A."/>
            <person name="Beeman R.W."/>
            <person name="Lorenzen M."/>
            <person name="Tomoyasu Y."/>
            <person name="Miller S.C."/>
            <person name="Grossmann D."/>
            <person name="Bucher G."/>
        </authorList>
    </citation>
    <scope>NUCLEOTIDE SEQUENCE [LARGE SCALE GENOMIC DNA]</scope>
    <source>
        <strain evidence="7 8">Georgia GA2</strain>
    </source>
</reference>
<evidence type="ECO:0000256" key="3">
    <source>
        <dbReference type="ARBA" id="ARBA00005902"/>
    </source>
</evidence>
<dbReference type="FunCoup" id="A0A139WEZ3">
    <property type="interactions" value="1758"/>
</dbReference>
<dbReference type="SUPFAM" id="SSF74784">
    <property type="entry name" value="Translin"/>
    <property type="match status" value="1"/>
</dbReference>
<dbReference type="GO" id="GO:0004521">
    <property type="term" value="F:RNA endonuclease activity"/>
    <property type="evidence" value="ECO:0000318"/>
    <property type="project" value="GO_Central"/>
</dbReference>
<dbReference type="STRING" id="7070.A0A139WEZ3"/>
<dbReference type="Proteomes" id="UP000007266">
    <property type="component" value="Linkage group 7"/>
</dbReference>
<dbReference type="GO" id="GO:0005634">
    <property type="term" value="C:nucleus"/>
    <property type="evidence" value="ECO:0000318"/>
    <property type="project" value="GO_Central"/>
</dbReference>
<dbReference type="AlphaFoldDB" id="A0A139WEZ3"/>
<keyword evidence="8" id="KW-1185">Reference proteome</keyword>
<protein>
    <submittedName>
        <fullName evidence="7">Translin-associated protein X-like Protein</fullName>
    </submittedName>
</protein>
<dbReference type="GO" id="GO:0003723">
    <property type="term" value="F:RNA binding"/>
    <property type="evidence" value="ECO:0000318"/>
    <property type="project" value="GO_Central"/>
</dbReference>
<dbReference type="FunFam" id="1.20.58.190:FF:000007">
    <property type="entry name" value="FI16517p1"/>
    <property type="match status" value="1"/>
</dbReference>
<dbReference type="PANTHER" id="PTHR10741">
    <property type="entry name" value="TRANSLIN AND TRANSLIN ASSOCIATED PROTEIN X"/>
    <property type="match status" value="1"/>
</dbReference>
<dbReference type="GO" id="GO:0046872">
    <property type="term" value="F:metal ion binding"/>
    <property type="evidence" value="ECO:0007669"/>
    <property type="project" value="UniProtKB-KW"/>
</dbReference>
<name>A0A139WEZ3_TRICA</name>
<keyword evidence="5" id="KW-0539">Nucleus</keyword>
<dbReference type="Gene3D" id="1.20.58.200">
    <property type="entry name" value="Translin, domain 2"/>
    <property type="match status" value="1"/>
</dbReference>
<evidence type="ECO:0000256" key="5">
    <source>
        <dbReference type="ARBA" id="ARBA00023242"/>
    </source>
</evidence>
<feature type="binding site" evidence="6">
    <location>
        <position position="130"/>
    </location>
    <ligand>
        <name>Mg(2+)</name>
        <dbReference type="ChEBI" id="CHEBI:18420"/>
    </ligand>
</feature>
<comment type="similarity">
    <text evidence="3">Belongs to the translin family.</text>
</comment>
<keyword evidence="6" id="KW-0479">Metal-binding</keyword>
<dbReference type="InterPro" id="IPR016068">
    <property type="entry name" value="Translin_N"/>
</dbReference>
<accession>A0A139WEZ3</accession>
<gene>
    <name evidence="7" type="primary">AUGUSTUS-3.0.2_31209</name>
    <name evidence="7" type="ORF">TcasGA2_TC031209</name>
</gene>
<sequence>MSRNRNSRHGKSKITVGEKGRQVLENIDENNRVIKMFLGFRKELDEKHDRYEKIVKLSRDITIENKRIIFLLHSTNTDIEGKREAVLDEACKRLKVITDENFKTIASILKDFDSYQYQKAYTSGLQEFIEALVFYQFLHSNKIESWESINKFFQYEQDGEKFSLLFPQLDFILGIADFTGELMRRCINNLGVGNVSDCFKTCNFVKDIYTGFLGIINPGAKEMGRKTYVLKQSLAKMELVCYNIQIRGSEIPKHMLVNVIESSDMNTEEDEGFY</sequence>
<dbReference type="Gene3D" id="1.20.58.190">
    <property type="entry name" value="Translin, domain 1"/>
    <property type="match status" value="1"/>
</dbReference>
<dbReference type="OrthoDB" id="31005at2759"/>
<dbReference type="EMBL" id="KQ971354">
    <property type="protein sequence ID" value="KYB26397.1"/>
    <property type="molecule type" value="Genomic_DNA"/>
</dbReference>
<dbReference type="Pfam" id="PF01997">
    <property type="entry name" value="Translin"/>
    <property type="match status" value="1"/>
</dbReference>
<dbReference type="CDD" id="cd14820">
    <property type="entry name" value="TRAX"/>
    <property type="match status" value="1"/>
</dbReference>
<keyword evidence="6" id="KW-0460">Magnesium</keyword>
<proteinExistence type="inferred from homology"/>
<evidence type="ECO:0000256" key="6">
    <source>
        <dbReference type="PIRSR" id="PIRSR602848-1"/>
    </source>
</evidence>
<reference evidence="7 8" key="2">
    <citation type="journal article" date="2010" name="Nucleic Acids Res.">
        <title>BeetleBase in 2010: revisions to provide comprehensive genomic information for Tribolium castaneum.</title>
        <authorList>
            <person name="Kim H.S."/>
            <person name="Murphy T."/>
            <person name="Xia J."/>
            <person name="Caragea D."/>
            <person name="Park Y."/>
            <person name="Beeman R.W."/>
            <person name="Lorenzen M.D."/>
            <person name="Butcher S."/>
            <person name="Manak J.R."/>
            <person name="Brown S.J."/>
        </authorList>
    </citation>
    <scope>NUCLEOTIDE SEQUENCE [LARGE SCALE GENOMIC DNA]</scope>
    <source>
        <strain evidence="7 8">Georgia GA2</strain>
    </source>
</reference>
<feature type="binding site" evidence="6">
    <location>
        <position position="181"/>
    </location>
    <ligand>
        <name>Mg(2+)</name>
        <dbReference type="ChEBI" id="CHEBI:18420"/>
    </ligand>
</feature>
<dbReference type="GO" id="GO:0005737">
    <property type="term" value="C:cytoplasm"/>
    <property type="evidence" value="ECO:0000318"/>
    <property type="project" value="GO_Central"/>
</dbReference>
<dbReference type="KEGG" id="tca:103313708"/>
<organism evidence="7 8">
    <name type="scientific">Tribolium castaneum</name>
    <name type="common">Red flour beetle</name>
    <dbReference type="NCBI Taxonomy" id="7070"/>
    <lineage>
        <taxon>Eukaryota</taxon>
        <taxon>Metazoa</taxon>
        <taxon>Ecdysozoa</taxon>
        <taxon>Arthropoda</taxon>
        <taxon>Hexapoda</taxon>
        <taxon>Insecta</taxon>
        <taxon>Pterygota</taxon>
        <taxon>Neoptera</taxon>
        <taxon>Endopterygota</taxon>
        <taxon>Coleoptera</taxon>
        <taxon>Polyphaga</taxon>
        <taxon>Cucujiformia</taxon>
        <taxon>Tenebrionidae</taxon>
        <taxon>Tenebrionidae incertae sedis</taxon>
        <taxon>Tribolium</taxon>
    </lineage>
</organism>
<comment type="subcellular location">
    <subcellularLocation>
        <location evidence="2">Cytoplasm</location>
    </subcellularLocation>
    <subcellularLocation>
        <location evidence="1">Nucleus</location>
    </subcellularLocation>
</comment>
<evidence type="ECO:0000313" key="7">
    <source>
        <dbReference type="EMBL" id="KYB26397.1"/>
    </source>
</evidence>
<dbReference type="OMA" id="DTCMETC"/>
<keyword evidence="4" id="KW-0963">Cytoplasm</keyword>
<evidence type="ECO:0000313" key="8">
    <source>
        <dbReference type="Proteomes" id="UP000007266"/>
    </source>
</evidence>
<evidence type="ECO:0000256" key="4">
    <source>
        <dbReference type="ARBA" id="ARBA00022490"/>
    </source>
</evidence>
<evidence type="ECO:0000256" key="1">
    <source>
        <dbReference type="ARBA" id="ARBA00004123"/>
    </source>
</evidence>
<evidence type="ECO:0000256" key="2">
    <source>
        <dbReference type="ARBA" id="ARBA00004496"/>
    </source>
</evidence>